<feature type="disulfide bond" evidence="12">
    <location>
        <begin position="213"/>
        <end position="231"/>
    </location>
</feature>
<evidence type="ECO:0000256" key="11">
    <source>
        <dbReference type="ARBA" id="ARBA00023224"/>
    </source>
</evidence>
<evidence type="ECO:0000256" key="4">
    <source>
        <dbReference type="ARBA" id="ARBA00022692"/>
    </source>
</evidence>
<keyword evidence="6 13" id="KW-1133">Transmembrane helix</keyword>
<dbReference type="InterPro" id="IPR000276">
    <property type="entry name" value="GPCR_Rhodpsn"/>
</dbReference>
<dbReference type="EMBL" id="JAIZAY010000016">
    <property type="protein sequence ID" value="KAJ8027159.1"/>
    <property type="molecule type" value="Genomic_DNA"/>
</dbReference>
<keyword evidence="17" id="KW-1185">Reference proteome</keyword>
<dbReference type="PROSITE" id="PS00237">
    <property type="entry name" value="G_PROTEIN_RECEP_F1_1"/>
    <property type="match status" value="1"/>
</dbReference>
<dbReference type="GO" id="GO:0016500">
    <property type="term" value="F:protein-hormone receptor activity"/>
    <property type="evidence" value="ECO:0007669"/>
    <property type="project" value="InterPro"/>
</dbReference>
<keyword evidence="2" id="KW-1003">Cell membrane</keyword>
<dbReference type="PROSITE" id="PS50262">
    <property type="entry name" value="G_PROTEIN_RECEP_F1_2"/>
    <property type="match status" value="1"/>
</dbReference>
<evidence type="ECO:0000256" key="3">
    <source>
        <dbReference type="ARBA" id="ARBA00022614"/>
    </source>
</evidence>
<dbReference type="Gene3D" id="4.10.400.10">
    <property type="entry name" value="Low-density Lipoprotein Receptor"/>
    <property type="match status" value="4"/>
</dbReference>
<dbReference type="GO" id="GO:0009755">
    <property type="term" value="P:hormone-mediated signaling pathway"/>
    <property type="evidence" value="ECO:0007669"/>
    <property type="project" value="TreeGrafter"/>
</dbReference>
<evidence type="ECO:0000256" key="12">
    <source>
        <dbReference type="PROSITE-ProRule" id="PRU00124"/>
    </source>
</evidence>
<dbReference type="PANTHER" id="PTHR24372">
    <property type="entry name" value="GLYCOPROTEIN HORMONE RECEPTOR"/>
    <property type="match status" value="1"/>
</dbReference>
<evidence type="ECO:0000256" key="8">
    <source>
        <dbReference type="ARBA" id="ARBA00023136"/>
    </source>
</evidence>
<dbReference type="SUPFAM" id="SSF81321">
    <property type="entry name" value="Family A G protein-coupled receptor-like"/>
    <property type="match status" value="1"/>
</dbReference>
<dbReference type="InterPro" id="IPR016187">
    <property type="entry name" value="CTDL_fold"/>
</dbReference>
<feature type="transmembrane region" description="Helical" evidence="13">
    <location>
        <begin position="505"/>
        <end position="525"/>
    </location>
</feature>
<dbReference type="AlphaFoldDB" id="A0A9Q0YRG0"/>
<name>A0A9Q0YRG0_HOLLE</name>
<accession>A0A9Q0YRG0</accession>
<evidence type="ECO:0000256" key="2">
    <source>
        <dbReference type="ARBA" id="ARBA00022475"/>
    </source>
</evidence>
<dbReference type="InterPro" id="IPR002172">
    <property type="entry name" value="LDrepeatLR_classA_rpt"/>
</dbReference>
<feature type="transmembrane region" description="Helical" evidence="13">
    <location>
        <begin position="635"/>
        <end position="662"/>
    </location>
</feature>
<dbReference type="GO" id="GO:0007189">
    <property type="term" value="P:adenylate cyclase-activating G protein-coupled receptor signaling pathway"/>
    <property type="evidence" value="ECO:0007669"/>
    <property type="project" value="TreeGrafter"/>
</dbReference>
<dbReference type="InterPro" id="IPR036055">
    <property type="entry name" value="LDL_receptor-like_sf"/>
</dbReference>
<protein>
    <submittedName>
        <fullName evidence="16">Uncharacterized protein</fullName>
    </submittedName>
</protein>
<dbReference type="InterPro" id="IPR002131">
    <property type="entry name" value="Gphrmn_rcpt_fam"/>
</dbReference>
<dbReference type="PROSITE" id="PS50068">
    <property type="entry name" value="LDLRA_2"/>
    <property type="match status" value="3"/>
</dbReference>
<evidence type="ECO:0000313" key="17">
    <source>
        <dbReference type="Proteomes" id="UP001152320"/>
    </source>
</evidence>
<dbReference type="InterPro" id="IPR023415">
    <property type="entry name" value="LDLR_class-A_CS"/>
</dbReference>
<feature type="disulfide bond" evidence="12">
    <location>
        <begin position="352"/>
        <end position="367"/>
    </location>
</feature>
<proteinExistence type="predicted"/>
<dbReference type="InterPro" id="IPR016186">
    <property type="entry name" value="C-type_lectin-like/link_sf"/>
</dbReference>
<feature type="disulfide bond" evidence="12">
    <location>
        <begin position="298"/>
        <end position="316"/>
    </location>
</feature>
<dbReference type="InterPro" id="IPR017452">
    <property type="entry name" value="GPCR_Rhodpsn_7TM"/>
</dbReference>
<dbReference type="SMART" id="SM00192">
    <property type="entry name" value="LDLa"/>
    <property type="match status" value="4"/>
</dbReference>
<keyword evidence="10" id="KW-0675">Receptor</keyword>
<dbReference type="GO" id="GO:0005886">
    <property type="term" value="C:plasma membrane"/>
    <property type="evidence" value="ECO:0007669"/>
    <property type="project" value="UniProtKB-SubCell"/>
</dbReference>
<feature type="disulfide bond" evidence="12">
    <location>
        <begin position="310"/>
        <end position="325"/>
    </location>
</feature>
<dbReference type="GO" id="GO:0008528">
    <property type="term" value="F:G protein-coupled peptide receptor activity"/>
    <property type="evidence" value="ECO:0007669"/>
    <property type="project" value="TreeGrafter"/>
</dbReference>
<feature type="disulfide bond" evidence="12">
    <location>
        <begin position="291"/>
        <end position="303"/>
    </location>
</feature>
<evidence type="ECO:0000313" key="16">
    <source>
        <dbReference type="EMBL" id="KAJ8027159.1"/>
    </source>
</evidence>
<keyword evidence="3" id="KW-0433">Leucine-rich repeat</keyword>
<evidence type="ECO:0000256" key="9">
    <source>
        <dbReference type="ARBA" id="ARBA00023157"/>
    </source>
</evidence>
<keyword evidence="11" id="KW-0807">Transducer</keyword>
<feature type="transmembrane region" description="Helical" evidence="13">
    <location>
        <begin position="693"/>
        <end position="713"/>
    </location>
</feature>
<dbReference type="InterPro" id="IPR001304">
    <property type="entry name" value="C-type_lectin-like"/>
</dbReference>
<dbReference type="Pfam" id="PF00001">
    <property type="entry name" value="7tm_1"/>
    <property type="match status" value="1"/>
</dbReference>
<evidence type="ECO:0000259" key="15">
    <source>
        <dbReference type="PROSITE" id="PS50262"/>
    </source>
</evidence>
<evidence type="ECO:0000256" key="7">
    <source>
        <dbReference type="ARBA" id="ARBA00023040"/>
    </source>
</evidence>
<feature type="transmembrane region" description="Helical" evidence="13">
    <location>
        <begin position="464"/>
        <end position="484"/>
    </location>
</feature>
<feature type="disulfide bond" evidence="12">
    <location>
        <begin position="206"/>
        <end position="218"/>
    </location>
</feature>
<evidence type="ECO:0000256" key="1">
    <source>
        <dbReference type="ARBA" id="ARBA00004651"/>
    </source>
</evidence>
<dbReference type="Proteomes" id="UP001152320">
    <property type="component" value="Chromosome 16"/>
</dbReference>
<evidence type="ECO:0000256" key="5">
    <source>
        <dbReference type="ARBA" id="ARBA00022737"/>
    </source>
</evidence>
<evidence type="ECO:0000259" key="14">
    <source>
        <dbReference type="PROSITE" id="PS50041"/>
    </source>
</evidence>
<dbReference type="Pfam" id="PF00059">
    <property type="entry name" value="Lectin_C"/>
    <property type="match status" value="1"/>
</dbReference>
<feature type="transmembrane region" description="Helical" evidence="13">
    <location>
        <begin position="725"/>
        <end position="748"/>
    </location>
</feature>
<comment type="caution">
    <text evidence="16">The sequence shown here is derived from an EMBL/GenBank/DDBJ whole genome shotgun (WGS) entry which is preliminary data.</text>
</comment>
<evidence type="ECO:0000256" key="10">
    <source>
        <dbReference type="ARBA" id="ARBA00023170"/>
    </source>
</evidence>
<dbReference type="PRINTS" id="PR00237">
    <property type="entry name" value="GPCRRHODOPSN"/>
</dbReference>
<feature type="disulfide bond" evidence="12">
    <location>
        <begin position="225"/>
        <end position="240"/>
    </location>
</feature>
<dbReference type="OrthoDB" id="10035376at2759"/>
<dbReference type="SUPFAM" id="SSF56436">
    <property type="entry name" value="C-type lectin-like"/>
    <property type="match status" value="1"/>
</dbReference>
<keyword evidence="7" id="KW-0297">G-protein coupled receptor</keyword>
<keyword evidence="4 13" id="KW-0812">Transmembrane</keyword>
<keyword evidence="8 13" id="KW-0472">Membrane</keyword>
<dbReference type="SMART" id="SM00034">
    <property type="entry name" value="CLECT"/>
    <property type="match status" value="1"/>
</dbReference>
<dbReference type="InterPro" id="IPR032675">
    <property type="entry name" value="LRR_dom_sf"/>
</dbReference>
<reference evidence="16" key="1">
    <citation type="submission" date="2021-10" db="EMBL/GenBank/DDBJ databases">
        <title>Tropical sea cucumber genome reveals ecological adaptation and Cuvierian tubules defense mechanism.</title>
        <authorList>
            <person name="Chen T."/>
        </authorList>
    </citation>
    <scope>NUCLEOTIDE SEQUENCE</scope>
    <source>
        <strain evidence="16">Nanhai2018</strain>
        <tissue evidence="16">Muscle</tissue>
    </source>
</reference>
<keyword evidence="9 12" id="KW-1015">Disulfide bond</keyword>
<dbReference type="PANTHER" id="PTHR24372:SF77">
    <property type="entry name" value="G-PROTEIN COUPLED RECEPTORS FAMILY 1 PROFILE DOMAIN-CONTAINING PROTEIN"/>
    <property type="match status" value="1"/>
</dbReference>
<dbReference type="PRINTS" id="PR00373">
    <property type="entry name" value="GLYCHORMONER"/>
</dbReference>
<sequence length="884" mass="100794">MTTINSSFLEDETNLCGDESRLILTEGNILVLRMKMGSGQEGHGFQALYEEMDLTCMDLGENENTHCYCLFNFPHNVTWLDASMACRECGGKGHLTTIKSQEHMDFLQKLILDVGDPTKGAYIGLIWNDVKQRHEWTNGHPLSFTDWKVPRHFTDIQPDSGGEEKCSMVKLWSYRETSNWEDIPCGEPLTSQFICQKHISVMDRLCSEDHFACDDGTCIHSTFYCDFIYHCEDRSDESGCVSAKEGFQCFSGRFLPASRKCDGHRDCSGRDWEDEPQECDFDVVLPENFECPPSHFKCPGFYCIPERYRCSKEFDCPYGEDEEHCDDYNCAVGSYKCHGPFNRTCLPQSQICDGLYHCFERDDERYCDVLTKSSNKSMFTLYDAIQRDNTFMKFLLTLDLSGNKIQIITEGDFQETKNLRYLYSDKFYFCCLESSPPLSECYPKAGLFSGCENLMQNSFLRMNLWLLGTAAVLGNGFVVIFRICRKDIFPSRDGNPTQPILIMNLAIADFCIGVYMIIIAGADLTYQNVYYRYSEIWQTGGLCKFAGFLSVLGSEASVMFLTVITIDRFQGVLFPFSRKKLRFKSAFAAVGCVWTFALTISGLPLLPFPYFGVSFYGRSSVCLALPLTNDFKPGWFYSICVFLIFNFVSFVIMLVCYIVIYFKATKSLGFQASTKSVTHGGRIDRQLQMATRMFFLVSTDMACWMPVIIMGFLSQIGALEISSEIYAWTAVLILPVNSALNPYLYTFLIKATRRPNYRTSNFVSEDHRSYPHQMTVIETSPHHVASDFQDIYTESLRDVIDGFHQHRLLITLLPLAATIHKRSLANLKEQETLTLAEKDKSDIQADLKTGLIYLHNNGITHGRISADFVIVDEVRNGDFNFITK</sequence>
<feature type="domain" description="C-type lectin" evidence="14">
    <location>
        <begin position="63"/>
        <end position="185"/>
    </location>
</feature>
<evidence type="ECO:0000256" key="6">
    <source>
        <dbReference type="ARBA" id="ARBA00022989"/>
    </source>
</evidence>
<dbReference type="Pfam" id="PF00057">
    <property type="entry name" value="Ldl_recept_a"/>
    <property type="match status" value="2"/>
</dbReference>
<dbReference type="CDD" id="cd00037">
    <property type="entry name" value="CLECT"/>
    <property type="match status" value="1"/>
</dbReference>
<dbReference type="PROSITE" id="PS50041">
    <property type="entry name" value="C_TYPE_LECTIN_2"/>
    <property type="match status" value="1"/>
</dbReference>
<keyword evidence="5" id="KW-0677">Repeat</keyword>
<comment type="subcellular location">
    <subcellularLocation>
        <location evidence="1">Cell membrane</location>
        <topology evidence="1">Multi-pass membrane protein</topology>
    </subcellularLocation>
</comment>
<dbReference type="Gene3D" id="3.80.10.10">
    <property type="entry name" value="Ribonuclease Inhibitor"/>
    <property type="match status" value="1"/>
</dbReference>
<comment type="caution">
    <text evidence="12">Lacks conserved residue(s) required for the propagation of feature annotation.</text>
</comment>
<gene>
    <name evidence="16" type="ORF">HOLleu_32218</name>
</gene>
<feature type="transmembrane region" description="Helical" evidence="13">
    <location>
        <begin position="545"/>
        <end position="566"/>
    </location>
</feature>
<feature type="domain" description="G-protein coupled receptors family 1 profile" evidence="15">
    <location>
        <begin position="474"/>
        <end position="745"/>
    </location>
</feature>
<dbReference type="Gene3D" id="3.10.100.10">
    <property type="entry name" value="Mannose-Binding Protein A, subunit A"/>
    <property type="match status" value="1"/>
</dbReference>
<dbReference type="Gene3D" id="1.20.1070.10">
    <property type="entry name" value="Rhodopsin 7-helix transmembrane proteins"/>
    <property type="match status" value="1"/>
</dbReference>
<dbReference type="PROSITE" id="PS01209">
    <property type="entry name" value="LDLRA_1"/>
    <property type="match status" value="1"/>
</dbReference>
<feature type="transmembrane region" description="Helical" evidence="13">
    <location>
        <begin position="586"/>
        <end position="606"/>
    </location>
</feature>
<evidence type="ECO:0000256" key="13">
    <source>
        <dbReference type="SAM" id="Phobius"/>
    </source>
</evidence>
<dbReference type="CDD" id="cd00112">
    <property type="entry name" value="LDLa"/>
    <property type="match status" value="4"/>
</dbReference>
<organism evidence="16 17">
    <name type="scientific">Holothuria leucospilota</name>
    <name type="common">Black long sea cucumber</name>
    <name type="synonym">Mertensiothuria leucospilota</name>
    <dbReference type="NCBI Taxonomy" id="206669"/>
    <lineage>
        <taxon>Eukaryota</taxon>
        <taxon>Metazoa</taxon>
        <taxon>Echinodermata</taxon>
        <taxon>Eleutherozoa</taxon>
        <taxon>Echinozoa</taxon>
        <taxon>Holothuroidea</taxon>
        <taxon>Aspidochirotacea</taxon>
        <taxon>Aspidochirotida</taxon>
        <taxon>Holothuriidae</taxon>
        <taxon>Holothuria</taxon>
    </lineage>
</organism>
<dbReference type="SUPFAM" id="SSF57424">
    <property type="entry name" value="LDL receptor-like module"/>
    <property type="match status" value="3"/>
</dbReference>